<name>A0A9P5HJJ5_9HYPO</name>
<accession>A0A9P5HJJ5</accession>
<evidence type="ECO:0000313" key="2">
    <source>
        <dbReference type="Proteomes" id="UP000722485"/>
    </source>
</evidence>
<organism evidence="1 2">
    <name type="scientific">Cylindrodendrum hubeiense</name>
    <dbReference type="NCBI Taxonomy" id="595255"/>
    <lineage>
        <taxon>Eukaryota</taxon>
        <taxon>Fungi</taxon>
        <taxon>Dikarya</taxon>
        <taxon>Ascomycota</taxon>
        <taxon>Pezizomycotina</taxon>
        <taxon>Sordariomycetes</taxon>
        <taxon>Hypocreomycetidae</taxon>
        <taxon>Hypocreales</taxon>
        <taxon>Nectriaceae</taxon>
        <taxon>Cylindrodendrum</taxon>
    </lineage>
</organism>
<keyword evidence="2" id="KW-1185">Reference proteome</keyword>
<gene>
    <name evidence="1" type="ORF">G7Z17_g4202</name>
</gene>
<evidence type="ECO:0000313" key="1">
    <source>
        <dbReference type="EMBL" id="KAF7552593.1"/>
    </source>
</evidence>
<dbReference type="AlphaFoldDB" id="A0A9P5HJJ5"/>
<sequence>MRIRPTSTIQRRLFPAFMQVSLLVTPPESNFKVVVYKDEQVERMPDTSSLAIHHEALCLLFAPFALLATLASAVAIRDATTIPHGTDKVIKSTTFKGRPFIQSTCKVDDSVLTSRNVKDESVLTKRNLDICGAPCTTYCNGGTGGPNPNDCTAIATAMENNGGFLIPQGDMVIYSLGSCQTYVINTDNQDLFYCSDQSNWAGVINYVAWNCQASSPGGPYNGGSCHFYDNTGIGWVQVQTV</sequence>
<protein>
    <submittedName>
        <fullName evidence="1">Uncharacterized protein</fullName>
    </submittedName>
</protein>
<dbReference type="EMBL" id="JAANBB010000058">
    <property type="protein sequence ID" value="KAF7552593.1"/>
    <property type="molecule type" value="Genomic_DNA"/>
</dbReference>
<dbReference type="OrthoDB" id="3226519at2759"/>
<proteinExistence type="predicted"/>
<dbReference type="Proteomes" id="UP000722485">
    <property type="component" value="Unassembled WGS sequence"/>
</dbReference>
<reference evidence="1" key="1">
    <citation type="submission" date="2020-03" db="EMBL/GenBank/DDBJ databases">
        <title>Draft Genome Sequence of Cylindrodendrum hubeiense.</title>
        <authorList>
            <person name="Buettner E."/>
            <person name="Kellner H."/>
        </authorList>
    </citation>
    <scope>NUCLEOTIDE SEQUENCE</scope>
    <source>
        <strain evidence="1">IHI 201604</strain>
    </source>
</reference>
<comment type="caution">
    <text evidence="1">The sequence shown here is derived from an EMBL/GenBank/DDBJ whole genome shotgun (WGS) entry which is preliminary data.</text>
</comment>